<evidence type="ECO:0000256" key="2">
    <source>
        <dbReference type="ARBA" id="ARBA00022490"/>
    </source>
</evidence>
<evidence type="ECO:0000313" key="7">
    <source>
        <dbReference type="Proteomes" id="UP000249723"/>
    </source>
</evidence>
<dbReference type="Proteomes" id="UP000249723">
    <property type="component" value="Unassembled WGS sequence"/>
</dbReference>
<organism evidence="6 7">
    <name type="scientific">Microbotryum saponariae</name>
    <dbReference type="NCBI Taxonomy" id="289078"/>
    <lineage>
        <taxon>Eukaryota</taxon>
        <taxon>Fungi</taxon>
        <taxon>Dikarya</taxon>
        <taxon>Basidiomycota</taxon>
        <taxon>Pucciniomycotina</taxon>
        <taxon>Microbotryomycetes</taxon>
        <taxon>Microbotryales</taxon>
        <taxon>Microbotryaceae</taxon>
        <taxon>Microbotryum</taxon>
    </lineage>
</organism>
<dbReference type="SUPFAM" id="SSF69695">
    <property type="entry name" value="SRP19"/>
    <property type="match status" value="1"/>
</dbReference>
<sequence>MPTIEEYDSDPDDMPLEPVAPLPTQPAPTPTLAKKAKGNLGSSSRPPPSAAASSTATATGVPRFSPIAPKKSYIAGIDGLPTQNHYQVLKKEDYTGWETIYPIYIDRKRRQGRGGRRVSKKIALEYPLAEIMAQACGFLGVENVYEPLRVHPQDWENPGRVKVLLKKDGKVLNPQIPTKRLLLQYLCSFLSVHLPKAKSSTTSPGEKPPLERRLPALSPAISHGVLDAALKGKGPMGALTGGGAMEEGKEVEEAPVVAKKVPPKMPKQRRIVKRR</sequence>
<keyword evidence="2" id="KW-0963">Cytoplasm</keyword>
<dbReference type="Gene3D" id="3.30.56.30">
    <property type="entry name" value="Signal recognition particle, SRP19-like subunit"/>
    <property type="match status" value="1"/>
</dbReference>
<dbReference type="InterPro" id="IPR002778">
    <property type="entry name" value="Signal_recog_particle_SRP19"/>
</dbReference>
<dbReference type="AlphaFoldDB" id="A0A2X0KD38"/>
<dbReference type="STRING" id="289078.A0A2X0KD38"/>
<keyword evidence="4" id="KW-0687">Ribonucleoprotein</keyword>
<gene>
    <name evidence="6" type="ORF">BZ3500_MVSOF-1268-A1-R1_CHR9G10777</name>
</gene>
<feature type="compositionally biased region" description="Low complexity" evidence="5">
    <location>
        <begin position="50"/>
        <end position="59"/>
    </location>
</feature>
<evidence type="ECO:0000256" key="5">
    <source>
        <dbReference type="SAM" id="MobiDB-lite"/>
    </source>
</evidence>
<keyword evidence="7" id="KW-1185">Reference proteome</keyword>
<dbReference type="InterPro" id="IPR036521">
    <property type="entry name" value="SRP19-like_sf"/>
</dbReference>
<dbReference type="OrthoDB" id="2527451at2759"/>
<reference evidence="7" key="1">
    <citation type="submission" date="2016-10" db="EMBL/GenBank/DDBJ databases">
        <authorList>
            <person name="Jeantristanb JTB J.-T."/>
            <person name="Ricardo R."/>
        </authorList>
    </citation>
    <scope>NUCLEOTIDE SEQUENCE [LARGE SCALE GENOMIC DNA]</scope>
</reference>
<protein>
    <submittedName>
        <fullName evidence="6">BZ3500_MvSof-1268-A1-R1_Chr9g10777 protein</fullName>
    </submittedName>
</protein>
<dbReference type="PANTHER" id="PTHR17453:SF0">
    <property type="entry name" value="SIGNAL RECOGNITION PARTICLE 19 KDA PROTEIN"/>
    <property type="match status" value="1"/>
</dbReference>
<feature type="region of interest" description="Disordered" evidence="5">
    <location>
        <begin position="232"/>
        <end position="255"/>
    </location>
</feature>
<dbReference type="GO" id="GO:0008312">
    <property type="term" value="F:7S RNA binding"/>
    <property type="evidence" value="ECO:0007669"/>
    <property type="project" value="InterPro"/>
</dbReference>
<dbReference type="EMBL" id="FMWP01000107">
    <property type="protein sequence ID" value="SDA00672.1"/>
    <property type="molecule type" value="Genomic_DNA"/>
</dbReference>
<feature type="compositionally biased region" description="Pro residues" evidence="5">
    <location>
        <begin position="18"/>
        <end position="29"/>
    </location>
</feature>
<evidence type="ECO:0000256" key="3">
    <source>
        <dbReference type="ARBA" id="ARBA00023135"/>
    </source>
</evidence>
<dbReference type="Pfam" id="PF01922">
    <property type="entry name" value="SRP19"/>
    <property type="match status" value="1"/>
</dbReference>
<keyword evidence="3" id="KW-0733">Signal recognition particle</keyword>
<dbReference type="GO" id="GO:0005786">
    <property type="term" value="C:signal recognition particle, endoplasmic reticulum targeting"/>
    <property type="evidence" value="ECO:0007669"/>
    <property type="project" value="UniProtKB-KW"/>
</dbReference>
<evidence type="ECO:0000256" key="4">
    <source>
        <dbReference type="ARBA" id="ARBA00023274"/>
    </source>
</evidence>
<feature type="region of interest" description="Disordered" evidence="5">
    <location>
        <begin position="1"/>
        <end position="63"/>
    </location>
</feature>
<name>A0A2X0KD38_9BASI</name>
<accession>A0A2X0KD38</accession>
<comment type="subcellular location">
    <subcellularLocation>
        <location evidence="1">Cytoplasm</location>
    </subcellularLocation>
</comment>
<feature type="compositionally biased region" description="Acidic residues" evidence="5">
    <location>
        <begin position="1"/>
        <end position="15"/>
    </location>
</feature>
<proteinExistence type="predicted"/>
<dbReference type="GO" id="GO:0006617">
    <property type="term" value="P:SRP-dependent cotranslational protein targeting to membrane, signal sequence recognition"/>
    <property type="evidence" value="ECO:0007669"/>
    <property type="project" value="TreeGrafter"/>
</dbReference>
<dbReference type="PANTHER" id="PTHR17453">
    <property type="entry name" value="SIGNAL RECOGNITION PARTICLE 19 KD PROTEIN"/>
    <property type="match status" value="1"/>
</dbReference>
<evidence type="ECO:0000313" key="6">
    <source>
        <dbReference type="EMBL" id="SDA00672.1"/>
    </source>
</evidence>
<evidence type="ECO:0000256" key="1">
    <source>
        <dbReference type="ARBA" id="ARBA00004496"/>
    </source>
</evidence>